<evidence type="ECO:0000256" key="7">
    <source>
        <dbReference type="SAM" id="SignalP"/>
    </source>
</evidence>
<evidence type="ECO:0000259" key="8">
    <source>
        <dbReference type="Pfam" id="PF00082"/>
    </source>
</evidence>
<keyword evidence="6" id="KW-0472">Membrane</keyword>
<dbReference type="Pfam" id="PF00082">
    <property type="entry name" value="Peptidase_S8"/>
    <property type="match status" value="1"/>
</dbReference>
<dbReference type="GO" id="GO:0008233">
    <property type="term" value="F:peptidase activity"/>
    <property type="evidence" value="ECO:0007669"/>
    <property type="project" value="UniProtKB-KW"/>
</dbReference>
<dbReference type="Gene3D" id="3.40.50.200">
    <property type="entry name" value="Peptidase S8/S53 domain"/>
    <property type="match status" value="1"/>
</dbReference>
<dbReference type="PANTHER" id="PTHR43806:SF11">
    <property type="entry name" value="CEREVISIN-RELATED"/>
    <property type="match status" value="1"/>
</dbReference>
<evidence type="ECO:0000256" key="4">
    <source>
        <dbReference type="ARBA" id="ARBA00022825"/>
    </source>
</evidence>
<dbReference type="PROSITE" id="PS51892">
    <property type="entry name" value="SUBTILASE"/>
    <property type="match status" value="1"/>
</dbReference>
<keyword evidence="6" id="KW-0812">Transmembrane</keyword>
<reference evidence="9 10" key="1">
    <citation type="journal article" date="2019" name="Int. J. Syst. Evol. Microbiol.">
        <title>The Global Catalogue of Microorganisms (GCM) 10K type strain sequencing project: providing services to taxonomists for standard genome sequencing and annotation.</title>
        <authorList>
            <consortium name="The Broad Institute Genomics Platform"/>
            <consortium name="The Broad Institute Genome Sequencing Center for Infectious Disease"/>
            <person name="Wu L."/>
            <person name="Ma J."/>
        </authorList>
    </citation>
    <scope>NUCLEOTIDE SEQUENCE [LARGE SCALE GENOMIC DNA]</scope>
    <source>
        <strain evidence="9 10">JCM 10696</strain>
    </source>
</reference>
<feature type="signal peptide" evidence="7">
    <location>
        <begin position="1"/>
        <end position="23"/>
    </location>
</feature>
<dbReference type="PANTHER" id="PTHR43806">
    <property type="entry name" value="PEPTIDASE S8"/>
    <property type="match status" value="1"/>
</dbReference>
<comment type="caution">
    <text evidence="9">The sequence shown here is derived from an EMBL/GenBank/DDBJ whole genome shotgun (WGS) entry which is preliminary data.</text>
</comment>
<proteinExistence type="inferred from homology"/>
<feature type="active site" description="Charge relay system" evidence="5">
    <location>
        <position position="94"/>
    </location>
</feature>
<keyword evidence="6" id="KW-1133">Transmembrane helix</keyword>
<dbReference type="InterPro" id="IPR050131">
    <property type="entry name" value="Peptidase_S8_subtilisin-like"/>
</dbReference>
<dbReference type="Proteomes" id="UP001500665">
    <property type="component" value="Unassembled WGS sequence"/>
</dbReference>
<feature type="domain" description="Peptidase S8/S53" evidence="8">
    <location>
        <begin position="48"/>
        <end position="299"/>
    </location>
</feature>
<dbReference type="GO" id="GO:0006508">
    <property type="term" value="P:proteolysis"/>
    <property type="evidence" value="ECO:0007669"/>
    <property type="project" value="UniProtKB-KW"/>
</dbReference>
<keyword evidence="10" id="KW-1185">Reference proteome</keyword>
<comment type="similarity">
    <text evidence="1 5">Belongs to the peptidase S8 family.</text>
</comment>
<keyword evidence="2 5" id="KW-0645">Protease</keyword>
<dbReference type="SUPFAM" id="SSF52743">
    <property type="entry name" value="Subtilisin-like"/>
    <property type="match status" value="1"/>
</dbReference>
<protein>
    <submittedName>
        <fullName evidence="9">Type VII secretion-associated serine protease mycosin</fullName>
    </submittedName>
</protein>
<evidence type="ECO:0000256" key="5">
    <source>
        <dbReference type="PROSITE-ProRule" id="PRU01240"/>
    </source>
</evidence>
<evidence type="ECO:0000256" key="3">
    <source>
        <dbReference type="ARBA" id="ARBA00022801"/>
    </source>
</evidence>
<evidence type="ECO:0000256" key="6">
    <source>
        <dbReference type="SAM" id="Phobius"/>
    </source>
</evidence>
<name>A0ABN1RX45_9ACTN</name>
<evidence type="ECO:0000313" key="10">
    <source>
        <dbReference type="Proteomes" id="UP001500665"/>
    </source>
</evidence>
<evidence type="ECO:0000256" key="1">
    <source>
        <dbReference type="ARBA" id="ARBA00011073"/>
    </source>
</evidence>
<dbReference type="InterPro" id="IPR036852">
    <property type="entry name" value="Peptidase_S8/S53_dom_sf"/>
</dbReference>
<keyword evidence="7" id="KW-0732">Signal</keyword>
<dbReference type="InterPro" id="IPR000209">
    <property type="entry name" value="Peptidase_S8/S53_dom"/>
</dbReference>
<feature type="active site" description="Charge relay system" evidence="5">
    <location>
        <position position="57"/>
    </location>
</feature>
<sequence length="392" mass="42338">MFRRMLAAGLALSLVAGADPALALPKPRADQWWLATMGVQEAWKRSTGRGVTIALIDSLPNLRLPEFKGADLRRGRSFYLKKHNLPMTNQIKSHGTGMLAAMTARGGGSGYVGVAPDVSVLVIPYSFTSNERAPIRYAVDQGADIISMSFAGLGIVLNEPRCEVGLQEAINYAAERDVVLVTSAGNNDSGRNMEVHPAMCPGVLTVAGLARNLKPRKNAIKQNYVAVAAPSEDLVKLPYSGVPYRGDGGTSTAAAFTSAALALIRSAHPTESARQIVSRLLYTAQDVHTEGRDDVTGYGLIRPDKALTTDVPPGFANTVYDRLDAFNKKEAAWKDARDNPPPFTVGGDPEDRKEITSDWERYGPWLLGGLLLTLATAVSGLFLLRRKRRPQQ</sequence>
<feature type="transmembrane region" description="Helical" evidence="6">
    <location>
        <begin position="362"/>
        <end position="384"/>
    </location>
</feature>
<evidence type="ECO:0000313" key="9">
    <source>
        <dbReference type="EMBL" id="GAA0966875.1"/>
    </source>
</evidence>
<gene>
    <name evidence="9" type="primary">mycP_1</name>
    <name evidence="9" type="ORF">GCM10009550_70060</name>
</gene>
<evidence type="ECO:0000256" key="2">
    <source>
        <dbReference type="ARBA" id="ARBA00022670"/>
    </source>
</evidence>
<feature type="chain" id="PRO_5047355734" evidence="7">
    <location>
        <begin position="24"/>
        <end position="392"/>
    </location>
</feature>
<keyword evidence="3 5" id="KW-0378">Hydrolase</keyword>
<feature type="active site" description="Charge relay system" evidence="5">
    <location>
        <position position="251"/>
    </location>
</feature>
<keyword evidence="4 5" id="KW-0720">Serine protease</keyword>
<accession>A0ABN1RX45</accession>
<organism evidence="9 10">
    <name type="scientific">Actinocorallia libanotica</name>
    <dbReference type="NCBI Taxonomy" id="46162"/>
    <lineage>
        <taxon>Bacteria</taxon>
        <taxon>Bacillati</taxon>
        <taxon>Actinomycetota</taxon>
        <taxon>Actinomycetes</taxon>
        <taxon>Streptosporangiales</taxon>
        <taxon>Thermomonosporaceae</taxon>
        <taxon>Actinocorallia</taxon>
    </lineage>
</organism>
<dbReference type="EMBL" id="BAAAHH010000047">
    <property type="protein sequence ID" value="GAA0966875.1"/>
    <property type="molecule type" value="Genomic_DNA"/>
</dbReference>